<name>G8NYM1_GRAMM</name>
<dbReference type="AlphaFoldDB" id="G8NYM1"/>
<feature type="binding site" evidence="11">
    <location>
        <begin position="178"/>
        <end position="180"/>
    </location>
    <ligand>
        <name>beta-D-galactose</name>
        <dbReference type="ChEBI" id="CHEBI:27667"/>
    </ligand>
</feature>
<dbReference type="UniPathway" id="UPA00242"/>
<evidence type="ECO:0000256" key="7">
    <source>
        <dbReference type="ARBA" id="ARBA00023277"/>
    </source>
</evidence>
<dbReference type="KEGG" id="gma:AciX8_4811"/>
<dbReference type="GO" id="GO:0006006">
    <property type="term" value="P:glucose metabolic process"/>
    <property type="evidence" value="ECO:0007669"/>
    <property type="project" value="TreeGrafter"/>
</dbReference>
<feature type="binding site" evidence="11">
    <location>
        <begin position="83"/>
        <end position="84"/>
    </location>
    <ligand>
        <name>beta-D-galactose</name>
        <dbReference type="ChEBI" id="CHEBI:27667"/>
    </ligand>
</feature>
<dbReference type="InterPro" id="IPR018052">
    <property type="entry name" value="Ald1_epimerase_CS"/>
</dbReference>
<dbReference type="STRING" id="682795.AciX8_4811"/>
<evidence type="ECO:0000256" key="6">
    <source>
        <dbReference type="ARBA" id="ARBA00023235"/>
    </source>
</evidence>
<dbReference type="OrthoDB" id="9779408at2"/>
<evidence type="ECO:0000256" key="4">
    <source>
        <dbReference type="ARBA" id="ARBA00013185"/>
    </source>
</evidence>
<keyword evidence="7 8" id="KW-0119">Carbohydrate metabolism</keyword>
<evidence type="ECO:0000256" key="5">
    <source>
        <dbReference type="ARBA" id="ARBA00014165"/>
    </source>
</evidence>
<dbReference type="EC" id="5.1.3.3" evidence="4 8"/>
<feature type="binding site" evidence="10">
    <location>
        <position position="249"/>
    </location>
    <ligand>
        <name>beta-D-galactose</name>
        <dbReference type="ChEBI" id="CHEBI:27667"/>
    </ligand>
</feature>
<dbReference type="NCBIfam" id="NF008277">
    <property type="entry name" value="PRK11055.1"/>
    <property type="match status" value="1"/>
</dbReference>
<dbReference type="PROSITE" id="PS00545">
    <property type="entry name" value="ALDOSE_1_EPIMERASE"/>
    <property type="match status" value="1"/>
</dbReference>
<dbReference type="SUPFAM" id="SSF74650">
    <property type="entry name" value="Galactose mutarotase-like"/>
    <property type="match status" value="1"/>
</dbReference>
<evidence type="ECO:0000256" key="9">
    <source>
        <dbReference type="PIRSR" id="PIRSR005096-1"/>
    </source>
</evidence>
<dbReference type="InterPro" id="IPR011013">
    <property type="entry name" value="Gal_mutarotase_sf_dom"/>
</dbReference>
<dbReference type="Proteomes" id="UP000007113">
    <property type="component" value="Chromosome"/>
</dbReference>
<reference evidence="12 13" key="1">
    <citation type="submission" date="2011-11" db="EMBL/GenBank/DDBJ databases">
        <title>Complete sequence of Granulicella mallensis MP5ACTX8.</title>
        <authorList>
            <consortium name="US DOE Joint Genome Institute"/>
            <person name="Lucas S."/>
            <person name="Copeland A."/>
            <person name="Lapidus A."/>
            <person name="Cheng J.-F."/>
            <person name="Goodwin L."/>
            <person name="Pitluck S."/>
            <person name="Peters L."/>
            <person name="Lu M."/>
            <person name="Detter J.C."/>
            <person name="Han C."/>
            <person name="Tapia R."/>
            <person name="Land M."/>
            <person name="Hauser L."/>
            <person name="Kyrpides N."/>
            <person name="Ivanova N."/>
            <person name="Mikhailova N."/>
            <person name="Pagani I."/>
            <person name="Rawat S."/>
            <person name="Mannisto M."/>
            <person name="Haggblom M."/>
            <person name="Woyke T."/>
        </authorList>
    </citation>
    <scope>NUCLEOTIDE SEQUENCE [LARGE SCALE GENOMIC DNA]</scope>
    <source>
        <strain evidence="13">ATCC BAA-1857 / DSM 23137 / MP5ACTX8</strain>
    </source>
</reference>
<keyword evidence="13" id="KW-1185">Reference proteome</keyword>
<sequence>MSSITQVQSIAWGTTPQGEPVHLFTLRNAQVEASIATYGARLTSVRTHDRKGTMGEISLGADELAPYLTNKSYIGATIGRLGNRLANGRFTLDGTGYQIPLNNGPNALHGGPVGFDRKVWTAQEVPDGVEMSYVSPDGEMGFPGTLHVTVRYTLTDNSLRLDYEASCDKPTIVNLTNHAYWNLTGDMGDLSHHLLKLNSESFTPINSTLIPTGELRPVENTPLDFRTPKEIGLQWDSEDEQVQLAGGYDHNHVLASAEEPLRLAAEVTEPVSGRTMQVLTTEPGVQFYSGNFLDGSFQGRGGSIYKRRSGFCLETQHFPDSPNHPEFPSVRIEPNAPLRSTTIHRFSA</sequence>
<dbReference type="eggNOG" id="COG2017">
    <property type="taxonomic scope" value="Bacteria"/>
</dbReference>
<dbReference type="GO" id="GO:0033499">
    <property type="term" value="P:galactose catabolic process via UDP-galactose, Leloir pathway"/>
    <property type="evidence" value="ECO:0007669"/>
    <property type="project" value="TreeGrafter"/>
</dbReference>
<dbReference type="InterPro" id="IPR008183">
    <property type="entry name" value="Aldose_1/G6P_1-epimerase"/>
</dbReference>
<dbReference type="GO" id="GO:0030246">
    <property type="term" value="F:carbohydrate binding"/>
    <property type="evidence" value="ECO:0007669"/>
    <property type="project" value="InterPro"/>
</dbReference>
<evidence type="ECO:0000313" key="13">
    <source>
        <dbReference type="Proteomes" id="UP000007113"/>
    </source>
</evidence>
<dbReference type="InterPro" id="IPR047215">
    <property type="entry name" value="Galactose_mutarotase-like"/>
</dbReference>
<dbReference type="Pfam" id="PF01263">
    <property type="entry name" value="Aldose_epim"/>
    <property type="match status" value="1"/>
</dbReference>
<evidence type="ECO:0000256" key="11">
    <source>
        <dbReference type="PIRSR" id="PIRSR005096-3"/>
    </source>
</evidence>
<dbReference type="GO" id="GO:0005737">
    <property type="term" value="C:cytoplasm"/>
    <property type="evidence" value="ECO:0007669"/>
    <property type="project" value="TreeGrafter"/>
</dbReference>
<dbReference type="HOGENOM" id="CLU_031753_2_0_0"/>
<dbReference type="Gene3D" id="2.70.98.10">
    <property type="match status" value="1"/>
</dbReference>
<dbReference type="PIRSF" id="PIRSF005096">
    <property type="entry name" value="GALM"/>
    <property type="match status" value="1"/>
</dbReference>
<dbReference type="InterPro" id="IPR014718">
    <property type="entry name" value="GH-type_carb-bd"/>
</dbReference>
<evidence type="ECO:0000256" key="1">
    <source>
        <dbReference type="ARBA" id="ARBA00001614"/>
    </source>
</evidence>
<organism evidence="12 13">
    <name type="scientific">Granulicella mallensis (strain ATCC BAA-1857 / DSM 23137 / MP5ACTX8)</name>
    <dbReference type="NCBI Taxonomy" id="682795"/>
    <lineage>
        <taxon>Bacteria</taxon>
        <taxon>Pseudomonadati</taxon>
        <taxon>Acidobacteriota</taxon>
        <taxon>Terriglobia</taxon>
        <taxon>Terriglobales</taxon>
        <taxon>Acidobacteriaceae</taxon>
        <taxon>Granulicella</taxon>
    </lineage>
</organism>
<dbReference type="PANTHER" id="PTHR10091">
    <property type="entry name" value="ALDOSE-1-EPIMERASE"/>
    <property type="match status" value="1"/>
</dbReference>
<comment type="pathway">
    <text evidence="2 8">Carbohydrate metabolism; hexose metabolism.</text>
</comment>
<feature type="active site" description="Proton acceptor" evidence="9">
    <location>
        <position position="314"/>
    </location>
</feature>
<evidence type="ECO:0000256" key="8">
    <source>
        <dbReference type="PIRNR" id="PIRNR005096"/>
    </source>
</evidence>
<protein>
    <recommendedName>
        <fullName evidence="5 8">Aldose 1-epimerase</fullName>
        <ecNumber evidence="4 8">5.1.3.3</ecNumber>
    </recommendedName>
</protein>
<dbReference type="PANTHER" id="PTHR10091:SF0">
    <property type="entry name" value="GALACTOSE MUTAROTASE"/>
    <property type="match status" value="1"/>
</dbReference>
<evidence type="ECO:0000313" key="12">
    <source>
        <dbReference type="EMBL" id="AEU39080.1"/>
    </source>
</evidence>
<dbReference type="GO" id="GO:0004034">
    <property type="term" value="F:aldose 1-epimerase activity"/>
    <property type="evidence" value="ECO:0007669"/>
    <property type="project" value="UniProtKB-EC"/>
</dbReference>
<proteinExistence type="inferred from homology"/>
<evidence type="ECO:0000256" key="2">
    <source>
        <dbReference type="ARBA" id="ARBA00005028"/>
    </source>
</evidence>
<dbReference type="RefSeq" id="WP_014267951.1">
    <property type="nucleotide sequence ID" value="NC_016631.1"/>
</dbReference>
<feature type="active site" description="Proton donor" evidence="9">
    <location>
        <position position="178"/>
    </location>
</feature>
<evidence type="ECO:0000256" key="3">
    <source>
        <dbReference type="ARBA" id="ARBA00006206"/>
    </source>
</evidence>
<accession>G8NYM1</accession>
<dbReference type="InterPro" id="IPR015443">
    <property type="entry name" value="Aldose_1-epimerase"/>
</dbReference>
<comment type="similarity">
    <text evidence="3 8">Belongs to the aldose epimerase family.</text>
</comment>
<keyword evidence="6 8" id="KW-0413">Isomerase</keyword>
<evidence type="ECO:0000256" key="10">
    <source>
        <dbReference type="PIRSR" id="PIRSR005096-2"/>
    </source>
</evidence>
<gene>
    <name evidence="12" type="ordered locus">AciX8_4811</name>
</gene>
<comment type="catalytic activity">
    <reaction evidence="1 8">
        <text>alpha-D-glucose = beta-D-glucose</text>
        <dbReference type="Rhea" id="RHEA:10264"/>
        <dbReference type="ChEBI" id="CHEBI:15903"/>
        <dbReference type="ChEBI" id="CHEBI:17925"/>
        <dbReference type="EC" id="5.1.3.3"/>
    </reaction>
</comment>
<dbReference type="CDD" id="cd09019">
    <property type="entry name" value="galactose_mutarotase_like"/>
    <property type="match status" value="1"/>
</dbReference>
<dbReference type="EMBL" id="CP003130">
    <property type="protein sequence ID" value="AEU39080.1"/>
    <property type="molecule type" value="Genomic_DNA"/>
</dbReference>